<dbReference type="GO" id="GO:0015421">
    <property type="term" value="F:ABC-type oligopeptide transporter activity"/>
    <property type="evidence" value="ECO:0007669"/>
    <property type="project" value="TreeGrafter"/>
</dbReference>
<dbReference type="CDD" id="cd03254">
    <property type="entry name" value="ABCC_Glucan_exporter_like"/>
    <property type="match status" value="1"/>
</dbReference>
<dbReference type="PROSITE" id="PS00211">
    <property type="entry name" value="ABC_TRANSPORTER_1"/>
    <property type="match status" value="1"/>
</dbReference>
<dbReference type="Gene3D" id="3.40.50.300">
    <property type="entry name" value="P-loop containing nucleotide triphosphate hydrolases"/>
    <property type="match status" value="1"/>
</dbReference>
<keyword evidence="8 9" id="KW-0472">Membrane</keyword>
<evidence type="ECO:0000256" key="5">
    <source>
        <dbReference type="ARBA" id="ARBA00022741"/>
    </source>
</evidence>
<dbReference type="PANTHER" id="PTHR43394:SF7">
    <property type="entry name" value="ABC TRANSPORTER B FAMILY MEMBER 28"/>
    <property type="match status" value="1"/>
</dbReference>
<dbReference type="SMART" id="SM00382">
    <property type="entry name" value="AAA"/>
    <property type="match status" value="1"/>
</dbReference>
<dbReference type="FunFam" id="3.40.50.300:FF:000287">
    <property type="entry name" value="Multidrug ABC transporter ATP-binding protein"/>
    <property type="match status" value="1"/>
</dbReference>
<dbReference type="InterPro" id="IPR036640">
    <property type="entry name" value="ABC1_TM_sf"/>
</dbReference>
<feature type="transmembrane region" description="Helical" evidence="9">
    <location>
        <begin position="178"/>
        <end position="197"/>
    </location>
</feature>
<evidence type="ECO:0000256" key="2">
    <source>
        <dbReference type="ARBA" id="ARBA00022448"/>
    </source>
</evidence>
<evidence type="ECO:0000256" key="1">
    <source>
        <dbReference type="ARBA" id="ARBA00004651"/>
    </source>
</evidence>
<evidence type="ECO:0000259" key="10">
    <source>
        <dbReference type="PROSITE" id="PS50893"/>
    </source>
</evidence>
<protein>
    <submittedName>
        <fullName evidence="12">ABC transporter ATP-binding protein</fullName>
    </submittedName>
</protein>
<dbReference type="InterPro" id="IPR039421">
    <property type="entry name" value="Type_1_exporter"/>
</dbReference>
<keyword evidence="7 9" id="KW-1133">Transmembrane helix</keyword>
<dbReference type="GO" id="GO:0090374">
    <property type="term" value="P:oligopeptide export from mitochondrion"/>
    <property type="evidence" value="ECO:0007669"/>
    <property type="project" value="TreeGrafter"/>
</dbReference>
<dbReference type="GO" id="GO:0005886">
    <property type="term" value="C:plasma membrane"/>
    <property type="evidence" value="ECO:0007669"/>
    <property type="project" value="UniProtKB-SubCell"/>
</dbReference>
<dbReference type="InterPro" id="IPR011527">
    <property type="entry name" value="ABC1_TM_dom"/>
</dbReference>
<evidence type="ECO:0000259" key="11">
    <source>
        <dbReference type="PROSITE" id="PS50929"/>
    </source>
</evidence>
<comment type="caution">
    <text evidence="12">The sequence shown here is derived from an EMBL/GenBank/DDBJ whole genome shotgun (WGS) entry which is preliminary data.</text>
</comment>
<dbReference type="Gene3D" id="1.20.1560.10">
    <property type="entry name" value="ABC transporter type 1, transmembrane domain"/>
    <property type="match status" value="1"/>
</dbReference>
<dbReference type="OrthoDB" id="9762778at2"/>
<accession>A0A3E3K2Z8</accession>
<feature type="transmembrane region" description="Helical" evidence="9">
    <location>
        <begin position="24"/>
        <end position="42"/>
    </location>
</feature>
<dbReference type="AlphaFoldDB" id="A0A3E3K2Z8"/>
<feature type="domain" description="ABC transmembrane type-1" evidence="11">
    <location>
        <begin position="27"/>
        <end position="321"/>
    </location>
</feature>
<feature type="transmembrane region" description="Helical" evidence="9">
    <location>
        <begin position="86"/>
        <end position="104"/>
    </location>
</feature>
<keyword evidence="6 12" id="KW-0067">ATP-binding</keyword>
<dbReference type="RefSeq" id="WP_024731823.1">
    <property type="nucleotide sequence ID" value="NZ_BAABYU010000001.1"/>
</dbReference>
<comment type="subcellular location">
    <subcellularLocation>
        <location evidence="1">Cell membrane</location>
        <topology evidence="1">Multi-pass membrane protein</topology>
    </subcellularLocation>
</comment>
<keyword evidence="5" id="KW-0547">Nucleotide-binding</keyword>
<dbReference type="Pfam" id="PF00005">
    <property type="entry name" value="ABC_tran"/>
    <property type="match status" value="1"/>
</dbReference>
<feature type="transmembrane region" description="Helical" evidence="9">
    <location>
        <begin position="257"/>
        <end position="286"/>
    </location>
</feature>
<dbReference type="InterPro" id="IPR017871">
    <property type="entry name" value="ABC_transporter-like_CS"/>
</dbReference>
<evidence type="ECO:0000256" key="7">
    <source>
        <dbReference type="ARBA" id="ARBA00022989"/>
    </source>
</evidence>
<dbReference type="Pfam" id="PF00664">
    <property type="entry name" value="ABC_membrane"/>
    <property type="match status" value="1"/>
</dbReference>
<gene>
    <name evidence="12" type="ORF">DW016_06360</name>
</gene>
<evidence type="ECO:0000313" key="13">
    <source>
        <dbReference type="Proteomes" id="UP000261080"/>
    </source>
</evidence>
<dbReference type="InterPro" id="IPR003593">
    <property type="entry name" value="AAA+_ATPase"/>
</dbReference>
<keyword evidence="4 9" id="KW-0812">Transmembrane</keyword>
<dbReference type="CDD" id="cd18547">
    <property type="entry name" value="ABC_6TM_Tm288_like"/>
    <property type="match status" value="1"/>
</dbReference>
<dbReference type="Proteomes" id="UP000261080">
    <property type="component" value="Unassembled WGS sequence"/>
</dbReference>
<dbReference type="EMBL" id="QVLX01000003">
    <property type="protein sequence ID" value="RGE87742.1"/>
    <property type="molecule type" value="Genomic_DNA"/>
</dbReference>
<dbReference type="PANTHER" id="PTHR43394">
    <property type="entry name" value="ATP-DEPENDENT PERMEASE MDL1, MITOCHONDRIAL"/>
    <property type="match status" value="1"/>
</dbReference>
<keyword evidence="2" id="KW-0813">Transport</keyword>
<organism evidence="12 13">
    <name type="scientific">Sellimonas intestinalis</name>
    <dbReference type="NCBI Taxonomy" id="1653434"/>
    <lineage>
        <taxon>Bacteria</taxon>
        <taxon>Bacillati</taxon>
        <taxon>Bacillota</taxon>
        <taxon>Clostridia</taxon>
        <taxon>Lachnospirales</taxon>
        <taxon>Lachnospiraceae</taxon>
        <taxon>Sellimonas</taxon>
    </lineage>
</organism>
<dbReference type="PROSITE" id="PS50893">
    <property type="entry name" value="ABC_TRANSPORTER_2"/>
    <property type="match status" value="1"/>
</dbReference>
<dbReference type="InterPro" id="IPR003439">
    <property type="entry name" value="ABC_transporter-like_ATP-bd"/>
</dbReference>
<proteinExistence type="predicted"/>
<dbReference type="SUPFAM" id="SSF52540">
    <property type="entry name" value="P-loop containing nucleoside triphosphate hydrolases"/>
    <property type="match status" value="1"/>
</dbReference>
<evidence type="ECO:0000256" key="4">
    <source>
        <dbReference type="ARBA" id="ARBA00022692"/>
    </source>
</evidence>
<evidence type="ECO:0000313" key="12">
    <source>
        <dbReference type="EMBL" id="RGE87742.1"/>
    </source>
</evidence>
<reference evidence="12 13" key="1">
    <citation type="submission" date="2018-08" db="EMBL/GenBank/DDBJ databases">
        <title>A genome reference for cultivated species of the human gut microbiota.</title>
        <authorList>
            <person name="Zou Y."/>
            <person name="Xue W."/>
            <person name="Luo G."/>
        </authorList>
    </citation>
    <scope>NUCLEOTIDE SEQUENCE [LARGE SCALE GENOMIC DNA]</scope>
    <source>
        <strain evidence="12 13">AF37-2AT</strain>
    </source>
</reference>
<dbReference type="FunFam" id="1.20.1560.10:FF:000011">
    <property type="entry name" value="Multidrug ABC transporter ATP-binding protein"/>
    <property type="match status" value="1"/>
</dbReference>
<sequence>MNRQQISWRACINGMGHFISPYKGKLLVAVLATILATALYTMNPTIEGMATTQLANDASDILEGVSGAHVHFDKVFRVLAVLGSSYLTRALLLLASAFFLTNAIQQTMHDLRGALQKKIQKMPVSYFDEHAFGDVLSCVTNDVDTLSNALQQTLTRVISGILTFILAVAMMLRINLLMTMLALVIIPLVILITKVFVKRSQDLFDLQQKTVGQLNGTITELYGGFNEIISYNKQEDVARQFEDVNERMRNSAFKAQFVSSLISPCVSLVTYLTIGTCAVVGCLQVIQGVITIGQLQAFIRYVWQINDPLSQVSQLSAQVQAAFSALRRIFTLLSEEEEVQEGTVKIDKASVGGNVSFEHVRFGYDKDLLMKDVNIEVESGQTVAIVGPTGAGKTTLMNLLLRFYDVKGGAIKIDGVDIRDMKREDLRSLFSLVLQDTWLFSGSIYDNIRYGRLDARKDEIISAAKMANVHHYIRTLTKGYDSLINEEANNISQGEKQLLTIARAILKDPQILILDEATSSVDTRLERRLQEAMHRVMQGRTSFVIAHRLSTIRDADMILVLKDGDIVEQGTHEELLEKKGMYEKLYHSQFAGQNFDEVF</sequence>
<evidence type="ECO:0000256" key="3">
    <source>
        <dbReference type="ARBA" id="ARBA00022475"/>
    </source>
</evidence>
<dbReference type="InterPro" id="IPR027417">
    <property type="entry name" value="P-loop_NTPase"/>
</dbReference>
<dbReference type="SUPFAM" id="SSF90123">
    <property type="entry name" value="ABC transporter transmembrane region"/>
    <property type="match status" value="1"/>
</dbReference>
<feature type="transmembrane region" description="Helical" evidence="9">
    <location>
        <begin position="154"/>
        <end position="172"/>
    </location>
</feature>
<name>A0A3E3K2Z8_9FIRM</name>
<evidence type="ECO:0000256" key="6">
    <source>
        <dbReference type="ARBA" id="ARBA00022840"/>
    </source>
</evidence>
<feature type="domain" description="ABC transporter" evidence="10">
    <location>
        <begin position="355"/>
        <end position="588"/>
    </location>
</feature>
<dbReference type="PROSITE" id="PS50929">
    <property type="entry name" value="ABC_TM1F"/>
    <property type="match status" value="1"/>
</dbReference>
<keyword evidence="13" id="KW-1185">Reference proteome</keyword>
<dbReference type="GO" id="GO:0005524">
    <property type="term" value="F:ATP binding"/>
    <property type="evidence" value="ECO:0007669"/>
    <property type="project" value="UniProtKB-KW"/>
</dbReference>
<evidence type="ECO:0000256" key="9">
    <source>
        <dbReference type="SAM" id="Phobius"/>
    </source>
</evidence>
<keyword evidence="3" id="KW-1003">Cell membrane</keyword>
<evidence type="ECO:0000256" key="8">
    <source>
        <dbReference type="ARBA" id="ARBA00023136"/>
    </source>
</evidence>
<dbReference type="GO" id="GO:0016887">
    <property type="term" value="F:ATP hydrolysis activity"/>
    <property type="evidence" value="ECO:0007669"/>
    <property type="project" value="InterPro"/>
</dbReference>